<sequence>MRKLGALAAAVTMSAVALTACSGGDYCSDLKAYALSAKNLDAKNSDAVGKALKDAEKVSKSAPSDLKDDWSTLLAYAKKAQDAKGDTTKLTELSKAEGAKMGEASGAIAKHAKDTCKIDLENP</sequence>
<dbReference type="EMBL" id="SMKA01000320">
    <property type="protein sequence ID" value="TDC16134.1"/>
    <property type="molecule type" value="Genomic_DNA"/>
</dbReference>
<feature type="signal peptide" evidence="1">
    <location>
        <begin position="1"/>
        <end position="19"/>
    </location>
</feature>
<evidence type="ECO:0000313" key="2">
    <source>
        <dbReference type="EMBL" id="TDC16134.1"/>
    </source>
</evidence>
<comment type="caution">
    <text evidence="2">The sequence shown here is derived from an EMBL/GenBank/DDBJ whole genome shotgun (WGS) entry which is preliminary data.</text>
</comment>
<protein>
    <recommendedName>
        <fullName evidence="4">Small secreted protein</fullName>
    </recommendedName>
</protein>
<dbReference type="PROSITE" id="PS51257">
    <property type="entry name" value="PROKAR_LIPOPROTEIN"/>
    <property type="match status" value="1"/>
</dbReference>
<gene>
    <name evidence="2" type="ORF">E1261_39495</name>
</gene>
<dbReference type="Proteomes" id="UP000295075">
    <property type="component" value="Unassembled WGS sequence"/>
</dbReference>
<name>A0A4R4P3C4_9ACTN</name>
<evidence type="ECO:0008006" key="4">
    <source>
        <dbReference type="Google" id="ProtNLM"/>
    </source>
</evidence>
<dbReference type="AlphaFoldDB" id="A0A4R4P3C4"/>
<proteinExistence type="predicted"/>
<dbReference type="RefSeq" id="WP_132414877.1">
    <property type="nucleotide sequence ID" value="NZ_SMKA01000320.1"/>
</dbReference>
<evidence type="ECO:0000313" key="3">
    <source>
        <dbReference type="Proteomes" id="UP000295075"/>
    </source>
</evidence>
<accession>A0A4R4P3C4</accession>
<evidence type="ECO:0000256" key="1">
    <source>
        <dbReference type="SAM" id="SignalP"/>
    </source>
</evidence>
<keyword evidence="1" id="KW-0732">Signal</keyword>
<reference evidence="2 3" key="1">
    <citation type="submission" date="2019-03" db="EMBL/GenBank/DDBJ databases">
        <title>Draft genome sequences of novel Actinobacteria.</title>
        <authorList>
            <person name="Sahin N."/>
            <person name="Ay H."/>
            <person name="Saygin H."/>
        </authorList>
    </citation>
    <scope>NUCLEOTIDE SEQUENCE [LARGE SCALE GENOMIC DNA]</scope>
    <source>
        <strain evidence="2 3">JCM 30547</strain>
    </source>
</reference>
<feature type="chain" id="PRO_5038465103" description="Small secreted protein" evidence="1">
    <location>
        <begin position="20"/>
        <end position="123"/>
    </location>
</feature>
<dbReference type="OrthoDB" id="3748582at2"/>
<organism evidence="2 3">
    <name type="scientific">Kribbella albertanoniae</name>
    <dbReference type="NCBI Taxonomy" id="1266829"/>
    <lineage>
        <taxon>Bacteria</taxon>
        <taxon>Bacillati</taxon>
        <taxon>Actinomycetota</taxon>
        <taxon>Actinomycetes</taxon>
        <taxon>Propionibacteriales</taxon>
        <taxon>Kribbellaceae</taxon>
        <taxon>Kribbella</taxon>
    </lineage>
</organism>
<keyword evidence="3" id="KW-1185">Reference proteome</keyword>